<sequence length="378" mass="41787">MTWQGPTFRISDGQQIDGIWCLLWRSHDRSEGRHPEHLFVYADGRLSLGAYETTDPTRLREQLASGQIALRPDPPRDPEPGPARPKWEQRYPEPRTDESFLAEVAEEVARLAGRPTAGDRCRDAARALCAEPTPARRAALREAYLAVPAHLRVYLLGDMDLQDRPLRILVTGLGERVDGDGPVATEELHQGALDYFARADAGVEAARARDAVLHADDPTDAPRPPVVLHETVYPRGRPARLGHFALRNDHDAPVTHRGQSYPTVVHGYWALSAADRADHDLIRAAATAGEARELGGRAARREDWPAVRLAVMAGLLRAKFAQHPELARLLLATGDAPIHYTGASDAPFWREDGGRRGGRNWAGRLLELVRSELRAQAL</sequence>
<feature type="domain" description="NADAR" evidence="4">
    <location>
        <begin position="250"/>
        <end position="374"/>
    </location>
</feature>
<evidence type="ECO:0000313" key="8">
    <source>
        <dbReference type="Proteomes" id="UP000600026"/>
    </source>
</evidence>
<dbReference type="InterPro" id="IPR056056">
    <property type="entry name" value="DUF7639"/>
</dbReference>
<organism evidence="7 8">
    <name type="scientific">Streptomyces xanthophaeus</name>
    <dbReference type="NCBI Taxonomy" id="67385"/>
    <lineage>
        <taxon>Bacteria</taxon>
        <taxon>Bacillati</taxon>
        <taxon>Actinomycetota</taxon>
        <taxon>Actinomycetes</taxon>
        <taxon>Kitasatosporales</taxon>
        <taxon>Streptomycetaceae</taxon>
        <taxon>Streptomyces</taxon>
    </lineage>
</organism>
<proteinExistence type="predicted"/>
<dbReference type="Pfam" id="PF08719">
    <property type="entry name" value="NADAR"/>
    <property type="match status" value="1"/>
</dbReference>
<dbReference type="RefSeq" id="WP_031145783.1">
    <property type="nucleotide sequence ID" value="NZ_BNEE01000006.1"/>
</dbReference>
<dbReference type="OrthoDB" id="643483at2"/>
<comment type="caution">
    <text evidence="7">The sequence shown here is derived from an EMBL/GenBank/DDBJ whole genome shotgun (WGS) entry which is preliminary data.</text>
</comment>
<dbReference type="Pfam" id="PF24645">
    <property type="entry name" value="DUF7639"/>
    <property type="match status" value="1"/>
</dbReference>
<dbReference type="CDD" id="cd15457">
    <property type="entry name" value="NADAR"/>
    <property type="match status" value="1"/>
</dbReference>
<reference evidence="7" key="1">
    <citation type="submission" date="2020-09" db="EMBL/GenBank/DDBJ databases">
        <title>Whole genome shotgun sequence of Streptomyces xanthophaeus NBRC 12829.</title>
        <authorList>
            <person name="Komaki H."/>
            <person name="Tamura T."/>
        </authorList>
    </citation>
    <scope>NUCLEOTIDE SEQUENCE</scope>
    <source>
        <strain evidence="7">NBRC 12829</strain>
    </source>
</reference>
<comment type="catalytic activity">
    <reaction evidence="1">
        <text>5-amino-6-(5-phospho-D-ribosylamino)uracil + H2O = 5,6-diaminouracil + D-ribose 5-phosphate</text>
        <dbReference type="Rhea" id="RHEA:55020"/>
        <dbReference type="ChEBI" id="CHEBI:15377"/>
        <dbReference type="ChEBI" id="CHEBI:46252"/>
        <dbReference type="ChEBI" id="CHEBI:58453"/>
        <dbReference type="ChEBI" id="CHEBI:78346"/>
    </reaction>
</comment>
<dbReference type="AlphaFoldDB" id="A0A919GZF8"/>
<feature type="compositionally biased region" description="Basic and acidic residues" evidence="3">
    <location>
        <begin position="73"/>
        <end position="94"/>
    </location>
</feature>
<evidence type="ECO:0000259" key="4">
    <source>
        <dbReference type="Pfam" id="PF08719"/>
    </source>
</evidence>
<name>A0A919GZF8_9ACTN</name>
<keyword evidence="8" id="KW-1185">Reference proteome</keyword>
<dbReference type="Pfam" id="PF24644">
    <property type="entry name" value="DUF7638"/>
    <property type="match status" value="1"/>
</dbReference>
<dbReference type="InterPro" id="IPR012816">
    <property type="entry name" value="NADAR"/>
</dbReference>
<evidence type="ECO:0000313" key="7">
    <source>
        <dbReference type="EMBL" id="GHI86759.1"/>
    </source>
</evidence>
<dbReference type="InterPro" id="IPR056055">
    <property type="entry name" value="DUF7638"/>
</dbReference>
<dbReference type="InterPro" id="IPR037238">
    <property type="entry name" value="YbiA-like_sf"/>
</dbReference>
<comment type="catalytic activity">
    <reaction evidence="2">
        <text>2,5-diamino-6-hydroxy-4-(5-phosphoribosylamino)-pyrimidine + H2O = 2,5,6-triamino-4-hydroxypyrimidine + D-ribose 5-phosphate</text>
        <dbReference type="Rhea" id="RHEA:23436"/>
        <dbReference type="ChEBI" id="CHEBI:15377"/>
        <dbReference type="ChEBI" id="CHEBI:58614"/>
        <dbReference type="ChEBI" id="CHEBI:78346"/>
        <dbReference type="ChEBI" id="CHEBI:137796"/>
    </reaction>
</comment>
<evidence type="ECO:0000256" key="2">
    <source>
        <dbReference type="ARBA" id="ARBA00000751"/>
    </source>
</evidence>
<dbReference type="Proteomes" id="UP000600026">
    <property type="component" value="Unassembled WGS sequence"/>
</dbReference>
<dbReference type="SUPFAM" id="SSF143990">
    <property type="entry name" value="YbiA-like"/>
    <property type="match status" value="1"/>
</dbReference>
<feature type="domain" description="DUF7639" evidence="6">
    <location>
        <begin position="117"/>
        <end position="205"/>
    </location>
</feature>
<accession>A0A919GZF8</accession>
<gene>
    <name evidence="7" type="ORF">Sxan_41230</name>
</gene>
<evidence type="ECO:0000259" key="6">
    <source>
        <dbReference type="Pfam" id="PF24645"/>
    </source>
</evidence>
<dbReference type="Gene3D" id="1.10.357.40">
    <property type="entry name" value="YbiA-like"/>
    <property type="match status" value="1"/>
</dbReference>
<evidence type="ECO:0000256" key="3">
    <source>
        <dbReference type="SAM" id="MobiDB-lite"/>
    </source>
</evidence>
<feature type="region of interest" description="Disordered" evidence="3">
    <location>
        <begin position="65"/>
        <end position="94"/>
    </location>
</feature>
<evidence type="ECO:0000256" key="1">
    <source>
        <dbReference type="ARBA" id="ARBA00000022"/>
    </source>
</evidence>
<evidence type="ECO:0000259" key="5">
    <source>
        <dbReference type="Pfam" id="PF24644"/>
    </source>
</evidence>
<dbReference type="EMBL" id="BNEE01000006">
    <property type="protein sequence ID" value="GHI86759.1"/>
    <property type="molecule type" value="Genomic_DNA"/>
</dbReference>
<protein>
    <recommendedName>
        <fullName evidence="9">Riboflavin biosynthesis intermediates N-glycosidase</fullName>
    </recommendedName>
</protein>
<feature type="domain" description="DUF7638" evidence="5">
    <location>
        <begin position="6"/>
        <end position="115"/>
    </location>
</feature>
<evidence type="ECO:0008006" key="9">
    <source>
        <dbReference type="Google" id="ProtNLM"/>
    </source>
</evidence>